<dbReference type="GeneID" id="14872334"/>
<name>F4PVH2_CACFS</name>
<proteinExistence type="predicted"/>
<reference evidence="2" key="1">
    <citation type="journal article" date="2011" name="Genome Res.">
        <title>Phylogeny-wide analysis of social amoeba genomes highlights ancient origins for complex intercellular communication.</title>
        <authorList>
            <person name="Heidel A.J."/>
            <person name="Lawal H.M."/>
            <person name="Felder M."/>
            <person name="Schilde C."/>
            <person name="Helps N.R."/>
            <person name="Tunggal B."/>
            <person name="Rivero F."/>
            <person name="John U."/>
            <person name="Schleicher M."/>
            <person name="Eichinger L."/>
            <person name="Platzer M."/>
            <person name="Noegel A.A."/>
            <person name="Schaap P."/>
            <person name="Gloeckner G."/>
        </authorList>
    </citation>
    <scope>NUCLEOTIDE SEQUENCE [LARGE SCALE GENOMIC DNA]</scope>
    <source>
        <strain evidence="2">SH3</strain>
    </source>
</reference>
<keyword evidence="2" id="KW-1185">Reference proteome</keyword>
<accession>F4PVH2</accession>
<dbReference type="RefSeq" id="XP_004366969.1">
    <property type="nucleotide sequence ID" value="XM_004366912.1"/>
</dbReference>
<dbReference type="Proteomes" id="UP000007797">
    <property type="component" value="Unassembled WGS sequence"/>
</dbReference>
<gene>
    <name evidence="1" type="ORF">DFA_07100</name>
</gene>
<dbReference type="KEGG" id="dfa:DFA_07100"/>
<evidence type="ECO:0000313" key="1">
    <source>
        <dbReference type="EMBL" id="EGG19986.1"/>
    </source>
</evidence>
<sequence>MELQTKGKALRGGAHSVGRAHSEAQLVVYSLWSPSVLAARLPSTVCRWPVAARLPSTVCRWPVAAQKK</sequence>
<organism evidence="1 2">
    <name type="scientific">Cavenderia fasciculata</name>
    <name type="common">Slime mold</name>
    <name type="synonym">Dictyostelium fasciculatum</name>
    <dbReference type="NCBI Taxonomy" id="261658"/>
    <lineage>
        <taxon>Eukaryota</taxon>
        <taxon>Amoebozoa</taxon>
        <taxon>Evosea</taxon>
        <taxon>Eumycetozoa</taxon>
        <taxon>Dictyostelia</taxon>
        <taxon>Acytosteliales</taxon>
        <taxon>Cavenderiaceae</taxon>
        <taxon>Cavenderia</taxon>
    </lineage>
</organism>
<dbReference type="EMBL" id="GL883013">
    <property type="protein sequence ID" value="EGG19986.1"/>
    <property type="molecule type" value="Genomic_DNA"/>
</dbReference>
<evidence type="ECO:0000313" key="2">
    <source>
        <dbReference type="Proteomes" id="UP000007797"/>
    </source>
</evidence>
<dbReference type="AlphaFoldDB" id="F4PVH2"/>
<protein>
    <submittedName>
        <fullName evidence="1">Uncharacterized protein</fullName>
    </submittedName>
</protein>